<dbReference type="RefSeq" id="WP_160604036.1">
    <property type="nucleotide sequence ID" value="NZ_WTYX01000001.1"/>
</dbReference>
<gene>
    <name evidence="1" type="ORF">GRI41_07190</name>
</gene>
<organism evidence="1 2">
    <name type="scientific">Pontixanthobacter aquaemixtae</name>
    <dbReference type="NCBI Taxonomy" id="1958940"/>
    <lineage>
        <taxon>Bacteria</taxon>
        <taxon>Pseudomonadati</taxon>
        <taxon>Pseudomonadota</taxon>
        <taxon>Alphaproteobacteria</taxon>
        <taxon>Sphingomonadales</taxon>
        <taxon>Erythrobacteraceae</taxon>
        <taxon>Pontixanthobacter</taxon>
    </lineage>
</organism>
<evidence type="ECO:0000313" key="2">
    <source>
        <dbReference type="Proteomes" id="UP000442714"/>
    </source>
</evidence>
<protein>
    <submittedName>
        <fullName evidence="1">Uncharacterized protein</fullName>
    </submittedName>
</protein>
<keyword evidence="2" id="KW-1185">Reference proteome</keyword>
<dbReference type="AlphaFoldDB" id="A0A844ZU02"/>
<evidence type="ECO:0000313" key="1">
    <source>
        <dbReference type="EMBL" id="MXO90600.1"/>
    </source>
</evidence>
<reference evidence="1 2" key="1">
    <citation type="submission" date="2019-12" db="EMBL/GenBank/DDBJ databases">
        <title>Genomic-based taxomic classification of the family Erythrobacteraceae.</title>
        <authorList>
            <person name="Xu L."/>
        </authorList>
    </citation>
    <scope>NUCLEOTIDE SEQUENCE [LARGE SCALE GENOMIC DNA]</scope>
    <source>
        <strain evidence="1 2">KCTC 52763</strain>
    </source>
</reference>
<dbReference type="Proteomes" id="UP000442714">
    <property type="component" value="Unassembled WGS sequence"/>
</dbReference>
<name>A0A844ZU02_9SPHN</name>
<dbReference type="OrthoDB" id="7510084at2"/>
<dbReference type="EMBL" id="WTYX01000001">
    <property type="protein sequence ID" value="MXO90600.1"/>
    <property type="molecule type" value="Genomic_DNA"/>
</dbReference>
<comment type="caution">
    <text evidence="1">The sequence shown here is derived from an EMBL/GenBank/DDBJ whole genome shotgun (WGS) entry which is preliminary data.</text>
</comment>
<sequence length="101" mass="11284">MTVYFAAARTPAKSPLARAFQRRELPTAANDNPGGIDSDHLLHSALRHFAKHGLRAAEEARKEAEKSFFAGDRESYQWWLGICRTLDRRMAAQIQSGKSLG</sequence>
<accession>A0A844ZU02</accession>
<proteinExistence type="predicted"/>